<keyword evidence="2" id="KW-1133">Transmembrane helix</keyword>
<proteinExistence type="predicted"/>
<accession>A0A7X0F2T6</accession>
<feature type="transmembrane region" description="Helical" evidence="2">
    <location>
        <begin position="12"/>
        <end position="31"/>
    </location>
</feature>
<dbReference type="RefSeq" id="WP_185089495.1">
    <property type="nucleotide sequence ID" value="NZ_JACHJB010000004.1"/>
</dbReference>
<organism evidence="3 4">
    <name type="scientific">Nonomuraea muscovyensis</name>
    <dbReference type="NCBI Taxonomy" id="1124761"/>
    <lineage>
        <taxon>Bacteria</taxon>
        <taxon>Bacillati</taxon>
        <taxon>Actinomycetota</taxon>
        <taxon>Actinomycetes</taxon>
        <taxon>Streptosporangiales</taxon>
        <taxon>Streptosporangiaceae</taxon>
        <taxon>Nonomuraea</taxon>
    </lineage>
</organism>
<protein>
    <submittedName>
        <fullName evidence="3">Uncharacterized protein</fullName>
    </submittedName>
</protein>
<feature type="transmembrane region" description="Helical" evidence="2">
    <location>
        <begin position="119"/>
        <end position="145"/>
    </location>
</feature>
<feature type="transmembrane region" description="Helical" evidence="2">
    <location>
        <begin position="217"/>
        <end position="234"/>
    </location>
</feature>
<comment type="caution">
    <text evidence="3">The sequence shown here is derived from an EMBL/GenBank/DDBJ whole genome shotgun (WGS) entry which is preliminary data.</text>
</comment>
<feature type="transmembrane region" description="Helical" evidence="2">
    <location>
        <begin position="281"/>
        <end position="303"/>
    </location>
</feature>
<evidence type="ECO:0000256" key="1">
    <source>
        <dbReference type="SAM" id="MobiDB-lite"/>
    </source>
</evidence>
<name>A0A7X0F2T6_9ACTN</name>
<feature type="transmembrane region" description="Helical" evidence="2">
    <location>
        <begin position="177"/>
        <end position="197"/>
    </location>
</feature>
<dbReference type="AlphaFoldDB" id="A0A7X0F2T6"/>
<keyword evidence="4" id="KW-1185">Reference proteome</keyword>
<gene>
    <name evidence="3" type="ORF">FHU36_008382</name>
</gene>
<feature type="transmembrane region" description="Helical" evidence="2">
    <location>
        <begin position="246"/>
        <end position="269"/>
    </location>
</feature>
<evidence type="ECO:0000313" key="3">
    <source>
        <dbReference type="EMBL" id="MBB6351799.1"/>
    </source>
</evidence>
<feature type="compositionally biased region" description="Basic and acidic residues" evidence="1">
    <location>
        <begin position="325"/>
        <end position="342"/>
    </location>
</feature>
<sequence>MTRTTPSIGRVTAAIVAIAAMLPYLTLKILWMAGNPLGLDQAFVADPTVVALNAMTFGMDAVGLVMALGFIMRWGMRLPAWLVLLPLWVGTGLLSVVVATTPLSVLVEGADVLPAAGPIQPWVFAVVYSGFVAQGVGLMVSFALYARDRWPHVFTTAVTDRPVTLTTPFQIVVARGALLVTLLLGGIRLAWAFGVTAGLPGGMADAYSPSSAFQDGLKGLLAIGAGAALVAMVTGTGRTAFWKPLVVAWLGAGAMFGWGLYAMIVTAAGGPLGGNAPGVLGVVQLFETLTGLVMGMCGAFLLAERSRPAAGGSGGRHVQAAQHPLEGEDREGDRAPADHGHR</sequence>
<keyword evidence="2" id="KW-0472">Membrane</keyword>
<feature type="transmembrane region" description="Helical" evidence="2">
    <location>
        <begin position="51"/>
        <end position="71"/>
    </location>
</feature>
<evidence type="ECO:0000256" key="2">
    <source>
        <dbReference type="SAM" id="Phobius"/>
    </source>
</evidence>
<dbReference type="EMBL" id="JACHJB010000004">
    <property type="protein sequence ID" value="MBB6351799.1"/>
    <property type="molecule type" value="Genomic_DNA"/>
</dbReference>
<evidence type="ECO:0000313" key="4">
    <source>
        <dbReference type="Proteomes" id="UP000583800"/>
    </source>
</evidence>
<feature type="transmembrane region" description="Helical" evidence="2">
    <location>
        <begin position="78"/>
        <end position="99"/>
    </location>
</feature>
<dbReference type="Proteomes" id="UP000583800">
    <property type="component" value="Unassembled WGS sequence"/>
</dbReference>
<reference evidence="3 4" key="1">
    <citation type="submission" date="2020-08" db="EMBL/GenBank/DDBJ databases">
        <title>Sequencing the genomes of 1000 actinobacteria strains.</title>
        <authorList>
            <person name="Klenk H.-P."/>
        </authorList>
    </citation>
    <scope>NUCLEOTIDE SEQUENCE [LARGE SCALE GENOMIC DNA]</scope>
    <source>
        <strain evidence="3 4">DSM 45913</strain>
    </source>
</reference>
<feature type="region of interest" description="Disordered" evidence="1">
    <location>
        <begin position="310"/>
        <end position="342"/>
    </location>
</feature>
<keyword evidence="2" id="KW-0812">Transmembrane</keyword>